<dbReference type="EC" id="3.1.1.61" evidence="2"/>
<dbReference type="EMBL" id="FNPF01000034">
    <property type="protein sequence ID" value="SDY92957.1"/>
    <property type="molecule type" value="Genomic_DNA"/>
</dbReference>
<dbReference type="STRING" id="321339.SAMN05444340_1342"/>
<gene>
    <name evidence="6" type="ORF">SAMN05444340_1342</name>
</gene>
<dbReference type="SUPFAM" id="SSF52738">
    <property type="entry name" value="Methylesterase CheB, C-terminal domain"/>
    <property type="match status" value="1"/>
</dbReference>
<organism evidence="6 7">
    <name type="scientific">Citreimonas salinaria</name>
    <dbReference type="NCBI Taxonomy" id="321339"/>
    <lineage>
        <taxon>Bacteria</taxon>
        <taxon>Pseudomonadati</taxon>
        <taxon>Pseudomonadota</taxon>
        <taxon>Alphaproteobacteria</taxon>
        <taxon>Rhodobacterales</taxon>
        <taxon>Roseobacteraceae</taxon>
        <taxon>Citreimonas</taxon>
    </lineage>
</organism>
<dbReference type="PANTHER" id="PTHR42872:SF6">
    <property type="entry name" value="PROTEIN-GLUTAMATE METHYLESTERASE_PROTEIN-GLUTAMINE GLUTAMINASE"/>
    <property type="match status" value="1"/>
</dbReference>
<reference evidence="6 7" key="1">
    <citation type="submission" date="2016-10" db="EMBL/GenBank/DDBJ databases">
        <authorList>
            <person name="de Groot N.N."/>
        </authorList>
    </citation>
    <scope>NUCLEOTIDE SEQUENCE [LARGE SCALE GENOMIC DNA]</scope>
    <source>
        <strain evidence="6 7">DSM 26880</strain>
    </source>
</reference>
<dbReference type="GO" id="GO:0008984">
    <property type="term" value="F:protein-glutamate methylesterase activity"/>
    <property type="evidence" value="ECO:0007669"/>
    <property type="project" value="UniProtKB-EC"/>
</dbReference>
<dbReference type="Gene3D" id="3.40.50.180">
    <property type="entry name" value="Methylesterase CheB, C-terminal domain"/>
    <property type="match status" value="1"/>
</dbReference>
<dbReference type="CDD" id="cd16433">
    <property type="entry name" value="CheB"/>
    <property type="match status" value="1"/>
</dbReference>
<dbReference type="AlphaFoldDB" id="A0A1H3NVL7"/>
<evidence type="ECO:0000259" key="5">
    <source>
        <dbReference type="PROSITE" id="PS50122"/>
    </source>
</evidence>
<dbReference type="GO" id="GO:0000156">
    <property type="term" value="F:phosphorelay response regulator activity"/>
    <property type="evidence" value="ECO:0007669"/>
    <property type="project" value="InterPro"/>
</dbReference>
<dbReference type="Pfam" id="PF01339">
    <property type="entry name" value="CheB_methylest"/>
    <property type="match status" value="1"/>
</dbReference>
<name>A0A1H3NVL7_9RHOB</name>
<dbReference type="GO" id="GO:0006935">
    <property type="term" value="P:chemotaxis"/>
    <property type="evidence" value="ECO:0007669"/>
    <property type="project" value="InterPro"/>
</dbReference>
<dbReference type="PANTHER" id="PTHR42872">
    <property type="entry name" value="PROTEIN-GLUTAMATE METHYLESTERASE/PROTEIN-GLUTAMINE GLUTAMINASE"/>
    <property type="match status" value="1"/>
</dbReference>
<accession>A0A1H3NVL7</accession>
<dbReference type="InterPro" id="IPR035909">
    <property type="entry name" value="CheB_C"/>
</dbReference>
<evidence type="ECO:0000256" key="1">
    <source>
        <dbReference type="ARBA" id="ARBA00022801"/>
    </source>
</evidence>
<evidence type="ECO:0000256" key="4">
    <source>
        <dbReference type="PROSITE-ProRule" id="PRU00050"/>
    </source>
</evidence>
<dbReference type="InterPro" id="IPR000673">
    <property type="entry name" value="Sig_transdc_resp-reg_Me-estase"/>
</dbReference>
<sequence length="258" mass="27964">MVVVDGVLRLVRGPKENCARPAIDPLFRSVADHYGPGAVGVILTGRLNDGTLGLMEIKRRGGIAIAQDPKDAAYPGMPRSAAAHVSLDYCVPLSEISELLIKLVDRKDGKEVVMPNTSTGTKGTGTDVADGRKFERPVTVTCPDCGGALNRFEVGSIVKFGCHIGHTYTAETMAAAQFEEMEKVMRAAVRFLNERAEFCLQMADRDGATDPDASGEWLDASKQALDRAYKLRDLVEQDWLTPETSKESALANAVRDRP</sequence>
<evidence type="ECO:0000313" key="7">
    <source>
        <dbReference type="Proteomes" id="UP000199286"/>
    </source>
</evidence>
<protein>
    <recommendedName>
        <fullName evidence="2">protein-glutamate methylesterase</fullName>
        <ecNumber evidence="2">3.1.1.61</ecNumber>
    </recommendedName>
</protein>
<keyword evidence="1" id="KW-0378">Hydrolase</keyword>
<evidence type="ECO:0000256" key="2">
    <source>
        <dbReference type="ARBA" id="ARBA00039140"/>
    </source>
</evidence>
<evidence type="ECO:0000256" key="3">
    <source>
        <dbReference type="ARBA" id="ARBA00048267"/>
    </source>
</evidence>
<evidence type="ECO:0000313" key="6">
    <source>
        <dbReference type="EMBL" id="SDY92957.1"/>
    </source>
</evidence>
<feature type="domain" description="CheB-type methylesterase" evidence="5">
    <location>
        <begin position="1"/>
        <end position="107"/>
    </location>
</feature>
<dbReference type="Proteomes" id="UP000199286">
    <property type="component" value="Unassembled WGS sequence"/>
</dbReference>
<comment type="caution">
    <text evidence="4">Lacks conserved residue(s) required for the propagation of feature annotation.</text>
</comment>
<dbReference type="GO" id="GO:0005737">
    <property type="term" value="C:cytoplasm"/>
    <property type="evidence" value="ECO:0007669"/>
    <property type="project" value="InterPro"/>
</dbReference>
<dbReference type="PROSITE" id="PS50122">
    <property type="entry name" value="CHEB"/>
    <property type="match status" value="1"/>
</dbReference>
<keyword evidence="7" id="KW-1185">Reference proteome</keyword>
<proteinExistence type="predicted"/>
<comment type="catalytic activity">
    <reaction evidence="3">
        <text>[protein]-L-glutamate 5-O-methyl ester + H2O = L-glutamyl-[protein] + methanol + H(+)</text>
        <dbReference type="Rhea" id="RHEA:23236"/>
        <dbReference type="Rhea" id="RHEA-COMP:10208"/>
        <dbReference type="Rhea" id="RHEA-COMP:10311"/>
        <dbReference type="ChEBI" id="CHEBI:15377"/>
        <dbReference type="ChEBI" id="CHEBI:15378"/>
        <dbReference type="ChEBI" id="CHEBI:17790"/>
        <dbReference type="ChEBI" id="CHEBI:29973"/>
        <dbReference type="ChEBI" id="CHEBI:82795"/>
        <dbReference type="EC" id="3.1.1.61"/>
    </reaction>
</comment>